<evidence type="ECO:0000313" key="3">
    <source>
        <dbReference type="Proteomes" id="UP000754710"/>
    </source>
</evidence>
<sequence>MLSGTLHRRTVANRAANRAADDHANQRPSALAKPRLAAAVVLAVLALSACSAEVVPPSQGESRDAGRDYGKTIRDTIGVRATPEEMEELCGQGLIDGKIVGEKGGRTGDETDLEVDEFIAGCKEAVAAE</sequence>
<evidence type="ECO:0000256" key="1">
    <source>
        <dbReference type="SAM" id="MobiDB-lite"/>
    </source>
</evidence>
<protein>
    <recommendedName>
        <fullName evidence="4">Small secreted protein</fullName>
    </recommendedName>
</protein>
<reference evidence="2 3" key="1">
    <citation type="submission" date="2021-08" db="EMBL/GenBank/DDBJ databases">
        <title>Nocardioides bacterium WL0053 sp. nov., isolated from the sediment.</title>
        <authorList>
            <person name="Wang L."/>
            <person name="Zhang D."/>
            <person name="Zhang A."/>
        </authorList>
    </citation>
    <scope>NUCLEOTIDE SEQUENCE [LARGE SCALE GENOMIC DNA]</scope>
    <source>
        <strain evidence="2 3">WL0053</strain>
    </source>
</reference>
<dbReference type="RefSeq" id="WP_221025753.1">
    <property type="nucleotide sequence ID" value="NZ_JAIEZQ010000002.1"/>
</dbReference>
<organism evidence="2 3">
    <name type="scientific">Nocardioides jiangsuensis</name>
    <dbReference type="NCBI Taxonomy" id="2866161"/>
    <lineage>
        <taxon>Bacteria</taxon>
        <taxon>Bacillati</taxon>
        <taxon>Actinomycetota</taxon>
        <taxon>Actinomycetes</taxon>
        <taxon>Propionibacteriales</taxon>
        <taxon>Nocardioidaceae</taxon>
        <taxon>Nocardioides</taxon>
    </lineage>
</organism>
<evidence type="ECO:0000313" key="2">
    <source>
        <dbReference type="EMBL" id="MBY9076069.1"/>
    </source>
</evidence>
<name>A0ABS7RLY1_9ACTN</name>
<accession>A0ABS7RLY1</accession>
<feature type="compositionally biased region" description="Basic residues" evidence="1">
    <location>
        <begin position="1"/>
        <end position="11"/>
    </location>
</feature>
<feature type="region of interest" description="Disordered" evidence="1">
    <location>
        <begin position="1"/>
        <end position="27"/>
    </location>
</feature>
<proteinExistence type="predicted"/>
<dbReference type="EMBL" id="JAIEZQ010000002">
    <property type="protein sequence ID" value="MBY9076069.1"/>
    <property type="molecule type" value="Genomic_DNA"/>
</dbReference>
<dbReference type="Proteomes" id="UP000754710">
    <property type="component" value="Unassembled WGS sequence"/>
</dbReference>
<comment type="caution">
    <text evidence="2">The sequence shown here is derived from an EMBL/GenBank/DDBJ whole genome shotgun (WGS) entry which is preliminary data.</text>
</comment>
<keyword evidence="3" id="KW-1185">Reference proteome</keyword>
<gene>
    <name evidence="2" type="ORF">K1X13_14635</name>
</gene>
<evidence type="ECO:0008006" key="4">
    <source>
        <dbReference type="Google" id="ProtNLM"/>
    </source>
</evidence>